<name>A0A0G4B4B7_9BACT</name>
<dbReference type="Proteomes" id="UP000035648">
    <property type="component" value="Chromosome"/>
</dbReference>
<accession>A0A0G4B4B7</accession>
<feature type="transmembrane region" description="Helical" evidence="1">
    <location>
        <begin position="171"/>
        <end position="201"/>
    </location>
</feature>
<dbReference type="STRING" id="1618337.UT28_C0001G0427"/>
<feature type="transmembrane region" description="Helical" evidence="1">
    <location>
        <begin position="301"/>
        <end position="319"/>
    </location>
</feature>
<feature type="transmembrane region" description="Helical" evidence="1">
    <location>
        <begin position="9"/>
        <end position="30"/>
    </location>
</feature>
<proteinExistence type="predicted"/>
<evidence type="ECO:0008006" key="4">
    <source>
        <dbReference type="Google" id="ProtNLM"/>
    </source>
</evidence>
<feature type="transmembrane region" description="Helical" evidence="1">
    <location>
        <begin position="141"/>
        <end position="159"/>
    </location>
</feature>
<evidence type="ECO:0000313" key="3">
    <source>
        <dbReference type="Proteomes" id="UP000035648"/>
    </source>
</evidence>
<sequence length="529" mass="61060">MQGSKLYRYFWIGIGLLALSLQIFIIYYVYWHRHFLVPPGNDVVGHYNLIKTVMVAGKVNLSAYPAGFHLIVIGISKLFHRDIWWVLTNLTPILIILPTLAMFFLLRQIFSLKVSVLTSFVLLLSSGYPLYGFIDGNYPDMLAYGFFAVMLFAFLIRYFKTNKKLNLVWSGLFLLLIALTHHFTFFNVLSILLVFGLIQLYQKIFTCKIKLSLKVVLSTGIFLVLLIAGYFLSELLYGGMVSNFIIGFFTNAPFLKNNYLNILPDYNDYPSFAGNLVWCFGLAGFIYLLMTNFSTKTDKKAKQLVIIWLIFFYVMSRLNESSVPGRFARELALPLTVSLAFLWRYVFELNLNRIRLGQIFVFGLIGYLVIINSVIFNGFNEIPNTFTNHIWFWPVDQAKVDYIDSNIAKDAPILYNPAANLFLPVKTTNIRMTPLKLTEEQILVVENYRKHQDDKKIQKNYQNLIKDVQLKYKNISYVLDDVNPPGNTDPSAYPAYANYLNYKKVIESLEEESQNVKTFEDSASIHKIR</sequence>
<evidence type="ECO:0000256" key="1">
    <source>
        <dbReference type="SAM" id="Phobius"/>
    </source>
</evidence>
<evidence type="ECO:0000313" key="2">
    <source>
        <dbReference type="EMBL" id="AKM82233.1"/>
    </source>
</evidence>
<organism evidence="2 3">
    <name type="scientific">Berkelbacteria bacterium GW2011_GWE1_39_12</name>
    <dbReference type="NCBI Taxonomy" id="1618337"/>
    <lineage>
        <taxon>Bacteria</taxon>
        <taxon>Candidatus Berkelbacteria</taxon>
    </lineage>
</organism>
<keyword evidence="1" id="KW-0472">Membrane</keyword>
<feature type="transmembrane region" description="Helical" evidence="1">
    <location>
        <begin position="331"/>
        <end position="347"/>
    </location>
</feature>
<protein>
    <recommendedName>
        <fullName evidence="4">Glycosyltransferase RgtA/B/C/D-like domain-containing protein</fullName>
    </recommendedName>
</protein>
<feature type="transmembrane region" description="Helical" evidence="1">
    <location>
        <begin position="269"/>
        <end position="289"/>
    </location>
</feature>
<feature type="transmembrane region" description="Helical" evidence="1">
    <location>
        <begin position="112"/>
        <end position="134"/>
    </location>
</feature>
<feature type="transmembrane region" description="Helical" evidence="1">
    <location>
        <begin position="359"/>
        <end position="379"/>
    </location>
</feature>
<dbReference type="EMBL" id="CP011213">
    <property type="protein sequence ID" value="AKM82233.1"/>
    <property type="molecule type" value="Genomic_DNA"/>
</dbReference>
<dbReference type="KEGG" id="bbgw:UT28_C0001G0427"/>
<dbReference type="AlphaFoldDB" id="A0A0G4B4B7"/>
<keyword evidence="1" id="KW-1133">Transmembrane helix</keyword>
<reference evidence="2 3" key="1">
    <citation type="journal article" date="2015" name="Nature">
        <title>rRNA introns, odd ribosomes, and small enigmatic genomes across a large radiation of phyla.</title>
        <authorList>
            <person name="Brown C.T."/>
            <person name="Hug L.A."/>
            <person name="Thomas B.C."/>
            <person name="Sharon I."/>
            <person name="Castelle C.J."/>
            <person name="Singh A."/>
            <person name="Wilkins M.J."/>
            <person name="Williams K.H."/>
            <person name="Banfield J.F."/>
        </authorList>
    </citation>
    <scope>NUCLEOTIDE SEQUENCE [LARGE SCALE GENOMIC DNA]</scope>
</reference>
<feature type="transmembrane region" description="Helical" evidence="1">
    <location>
        <begin position="84"/>
        <end position="106"/>
    </location>
</feature>
<feature type="transmembrane region" description="Helical" evidence="1">
    <location>
        <begin position="50"/>
        <end position="72"/>
    </location>
</feature>
<feature type="transmembrane region" description="Helical" evidence="1">
    <location>
        <begin position="213"/>
        <end position="232"/>
    </location>
</feature>
<gene>
    <name evidence="2" type="ORF">UT28_C0001G0427</name>
</gene>
<keyword evidence="1" id="KW-0812">Transmembrane</keyword>